<dbReference type="InterPro" id="IPR017200">
    <property type="entry name" value="PqqE-like"/>
</dbReference>
<dbReference type="PANTHER" id="PTHR11228:SF7">
    <property type="entry name" value="PQQA PEPTIDE CYCLASE"/>
    <property type="match status" value="1"/>
</dbReference>
<gene>
    <name evidence="8" type="primary">pqqE</name>
    <name evidence="10" type="ORF">UIB01_11565</name>
</gene>
<dbReference type="CDD" id="cd21119">
    <property type="entry name" value="SPASM_PqqE"/>
    <property type="match status" value="1"/>
</dbReference>
<comment type="function">
    <text evidence="8">Catalyzes the cross-linking of a glutamate residue and a tyrosine residue in the PqqA protein as part of the biosynthesis of pyrroloquinoline quinone (PQQ).</text>
</comment>
<evidence type="ECO:0000259" key="9">
    <source>
        <dbReference type="PROSITE" id="PS51918"/>
    </source>
</evidence>
<feature type="binding site" evidence="8">
    <location>
        <position position="36"/>
    </location>
    <ligand>
        <name>[4Fe-4S] cluster</name>
        <dbReference type="ChEBI" id="CHEBI:49883"/>
        <note>4Fe-4S-S-AdoMet</note>
    </ligand>
</feature>
<dbReference type="PROSITE" id="PS01305">
    <property type="entry name" value="MOAA_NIFB_PQQE"/>
    <property type="match status" value="1"/>
</dbReference>
<dbReference type="SFLD" id="SFLDF00280">
    <property type="entry name" value="coenzyme_PQQ_synthesis_protein"/>
    <property type="match status" value="1"/>
</dbReference>
<dbReference type="PROSITE" id="PS51918">
    <property type="entry name" value="RADICAL_SAM"/>
    <property type="match status" value="1"/>
</dbReference>
<dbReference type="GO" id="GO:1904047">
    <property type="term" value="F:S-adenosyl-L-methionine binding"/>
    <property type="evidence" value="ECO:0007669"/>
    <property type="project" value="UniProtKB-UniRule"/>
</dbReference>
<dbReference type="SFLD" id="SFLDG01067">
    <property type="entry name" value="SPASM/twitch_domain_containing"/>
    <property type="match status" value="1"/>
</dbReference>
<dbReference type="EC" id="1.21.98.4" evidence="8"/>
<feature type="domain" description="Radical SAM core" evidence="9">
    <location>
        <begin position="15"/>
        <end position="230"/>
    </location>
</feature>
<dbReference type="NCBIfam" id="TIGR02109">
    <property type="entry name" value="PQQ_syn_pqqE"/>
    <property type="match status" value="1"/>
</dbReference>
<dbReference type="GO" id="GO:0005506">
    <property type="term" value="F:iron ion binding"/>
    <property type="evidence" value="ECO:0007669"/>
    <property type="project" value="UniProtKB-UniRule"/>
</dbReference>
<comment type="subunit">
    <text evidence="8">Interacts with PqqD. The interaction is necessary for activity of PqqE.</text>
</comment>
<dbReference type="InterPro" id="IPR013785">
    <property type="entry name" value="Aldolase_TIM"/>
</dbReference>
<dbReference type="SUPFAM" id="SSF102114">
    <property type="entry name" value="Radical SAM enzymes"/>
    <property type="match status" value="1"/>
</dbReference>
<dbReference type="SFLD" id="SFLDS00029">
    <property type="entry name" value="Radical_SAM"/>
    <property type="match status" value="1"/>
</dbReference>
<dbReference type="Proteomes" id="UP000025238">
    <property type="component" value="Chromosome"/>
</dbReference>
<evidence type="ECO:0000256" key="5">
    <source>
        <dbReference type="ARBA" id="ARBA00023002"/>
    </source>
</evidence>
<dbReference type="AlphaFoldDB" id="A0A023WTG9"/>
<dbReference type="GO" id="GO:0032324">
    <property type="term" value="P:molybdopterin cofactor biosynthetic process"/>
    <property type="evidence" value="ECO:0007669"/>
    <property type="project" value="UniProtKB-ARBA"/>
</dbReference>
<protein>
    <recommendedName>
        <fullName evidence="8">PqqA peptide cyclase</fullName>
        <ecNumber evidence="8">1.21.98.4</ecNumber>
    </recommendedName>
    <alternativeName>
        <fullName evidence="8">Coenzyme PQQ synthesis protein E</fullName>
    </alternativeName>
</protein>
<keyword evidence="6 8" id="KW-0408">Iron</keyword>
<dbReference type="EMBL" id="CP007509">
    <property type="protein sequence ID" value="AHY43074.1"/>
    <property type="molecule type" value="Genomic_DNA"/>
</dbReference>
<dbReference type="PANTHER" id="PTHR11228">
    <property type="entry name" value="RADICAL SAM DOMAIN PROTEIN"/>
    <property type="match status" value="1"/>
</dbReference>
<evidence type="ECO:0000256" key="3">
    <source>
        <dbReference type="ARBA" id="ARBA00022723"/>
    </source>
</evidence>
<dbReference type="GO" id="GO:0009975">
    <property type="term" value="F:cyclase activity"/>
    <property type="evidence" value="ECO:0007669"/>
    <property type="project" value="UniProtKB-UniRule"/>
</dbReference>
<dbReference type="SMART" id="SM00729">
    <property type="entry name" value="Elp3"/>
    <property type="match status" value="1"/>
</dbReference>
<dbReference type="Pfam" id="PF04055">
    <property type="entry name" value="Radical_SAM"/>
    <property type="match status" value="1"/>
</dbReference>
<evidence type="ECO:0000256" key="1">
    <source>
        <dbReference type="ARBA" id="ARBA00022485"/>
    </source>
</evidence>
<dbReference type="InterPro" id="IPR006638">
    <property type="entry name" value="Elp3/MiaA/NifB-like_rSAM"/>
</dbReference>
<dbReference type="Gene3D" id="3.20.20.70">
    <property type="entry name" value="Aldolase class I"/>
    <property type="match status" value="1"/>
</dbReference>
<dbReference type="InterPro" id="IPR011843">
    <property type="entry name" value="PQQ_synth_PqqE_bac"/>
</dbReference>
<proteinExistence type="inferred from homology"/>
<dbReference type="CDD" id="cd01335">
    <property type="entry name" value="Radical_SAM"/>
    <property type="match status" value="1"/>
</dbReference>
<dbReference type="NCBIfam" id="TIGR04085">
    <property type="entry name" value="rSAM_more_4Fe4S"/>
    <property type="match status" value="1"/>
</dbReference>
<keyword evidence="3 8" id="KW-0479">Metal-binding</keyword>
<accession>A0A023WTG9</accession>
<evidence type="ECO:0000256" key="4">
    <source>
        <dbReference type="ARBA" id="ARBA00022905"/>
    </source>
</evidence>
<dbReference type="InterPro" id="IPR050377">
    <property type="entry name" value="Radical_SAM_PqqE_MftC-like"/>
</dbReference>
<feature type="binding site" evidence="8">
    <location>
        <position position="33"/>
    </location>
    <ligand>
        <name>[4Fe-4S] cluster</name>
        <dbReference type="ChEBI" id="CHEBI:49883"/>
        <note>4Fe-4S-S-AdoMet</note>
    </ligand>
</feature>
<keyword evidence="1 8" id="KW-0004">4Fe-4S</keyword>
<dbReference type="Pfam" id="PF13186">
    <property type="entry name" value="SPASM"/>
    <property type="match status" value="1"/>
</dbReference>
<dbReference type="InterPro" id="IPR007197">
    <property type="entry name" value="rSAM"/>
</dbReference>
<dbReference type="SFLD" id="SFLDG01386">
    <property type="entry name" value="main_SPASM_domain-containing"/>
    <property type="match status" value="1"/>
</dbReference>
<comment type="cofactor">
    <cofactor evidence="8">
        <name>[4Fe-4S] cluster</name>
        <dbReference type="ChEBI" id="CHEBI:49883"/>
    </cofactor>
    <text evidence="8">Binds 1 [4Fe-4S] cluster. The cluster is coordinated with 3 cysteines and an exchangeable S-adenosyl-L-methionine.</text>
</comment>
<organism evidence="10 11">
    <name type="scientific">Stutzerimonas stutzeri</name>
    <name type="common">Pseudomonas stutzeri</name>
    <dbReference type="NCBI Taxonomy" id="316"/>
    <lineage>
        <taxon>Bacteria</taxon>
        <taxon>Pseudomonadati</taxon>
        <taxon>Pseudomonadota</taxon>
        <taxon>Gammaproteobacteria</taxon>
        <taxon>Pseudomonadales</taxon>
        <taxon>Pseudomonadaceae</taxon>
        <taxon>Stutzerimonas</taxon>
    </lineage>
</organism>
<dbReference type="UniPathway" id="UPA00539"/>
<evidence type="ECO:0000313" key="10">
    <source>
        <dbReference type="EMBL" id="AHY43074.1"/>
    </source>
</evidence>
<dbReference type="GO" id="GO:0018189">
    <property type="term" value="P:pyrroloquinoline quinone biosynthetic process"/>
    <property type="evidence" value="ECO:0007669"/>
    <property type="project" value="UniProtKB-UniRule"/>
</dbReference>
<reference evidence="10 11" key="1">
    <citation type="submission" date="2014-03" db="EMBL/GenBank/DDBJ databases">
        <title>Complete genome sequence of Pseudomonas stutzeri 19SMN4.</title>
        <authorList>
            <person name="Brunet-Galmes I."/>
            <person name="Nogales B."/>
            <person name="Busquets A."/>
            <person name="Pena A."/>
            <person name="Gomila M."/>
            <person name="Garcia-Valdes E."/>
            <person name="Lalucat J."/>
            <person name="Bennasar A."/>
            <person name="Bosch R."/>
        </authorList>
    </citation>
    <scope>NUCLEOTIDE SEQUENCE [LARGE SCALE GENOMIC DNA]</scope>
    <source>
        <strain evidence="10 11">19SMN4</strain>
    </source>
</reference>
<comment type="catalytic activity">
    <reaction evidence="8">
        <text>[PQQ precursor protein] + S-adenosyl-L-methionine = E-Y cross-linked-[PQQ precursor protein] + 5'-deoxyadenosine + L-methionine + H(+)</text>
        <dbReference type="Rhea" id="RHEA:56836"/>
        <dbReference type="Rhea" id="RHEA-COMP:14800"/>
        <dbReference type="Rhea" id="RHEA-COMP:14801"/>
        <dbReference type="ChEBI" id="CHEBI:15378"/>
        <dbReference type="ChEBI" id="CHEBI:17319"/>
        <dbReference type="ChEBI" id="CHEBI:57844"/>
        <dbReference type="ChEBI" id="CHEBI:59789"/>
        <dbReference type="ChEBI" id="CHEBI:141026"/>
        <dbReference type="ChEBI" id="CHEBI:141027"/>
        <dbReference type="EC" id="1.21.98.4"/>
    </reaction>
</comment>
<keyword evidence="4 8" id="KW-0884">PQQ biosynthesis</keyword>
<dbReference type="PIRSF" id="PIRSF037420">
    <property type="entry name" value="PQQ_syn_pqqE"/>
    <property type="match status" value="1"/>
</dbReference>
<feature type="binding site" evidence="8">
    <location>
        <position position="29"/>
    </location>
    <ligand>
        <name>[4Fe-4S] cluster</name>
        <dbReference type="ChEBI" id="CHEBI:49883"/>
        <note>4Fe-4S-S-AdoMet</note>
    </ligand>
</feature>
<dbReference type="OrthoDB" id="9792276at2"/>
<dbReference type="InterPro" id="IPR023885">
    <property type="entry name" value="4Fe4S-binding_SPASM_dom"/>
</dbReference>
<evidence type="ECO:0000256" key="7">
    <source>
        <dbReference type="ARBA" id="ARBA00023014"/>
    </source>
</evidence>
<dbReference type="KEGG" id="pstu:UIB01_11565"/>
<keyword evidence="7 8" id="KW-0411">Iron-sulfur</keyword>
<dbReference type="GO" id="GO:0051539">
    <property type="term" value="F:4 iron, 4 sulfur cluster binding"/>
    <property type="evidence" value="ECO:0007669"/>
    <property type="project" value="UniProtKB-KW"/>
</dbReference>
<name>A0A023WTG9_STUST</name>
<dbReference type="GO" id="GO:0016491">
    <property type="term" value="F:oxidoreductase activity"/>
    <property type="evidence" value="ECO:0007669"/>
    <property type="project" value="UniProtKB-KW"/>
</dbReference>
<evidence type="ECO:0000256" key="2">
    <source>
        <dbReference type="ARBA" id="ARBA00022691"/>
    </source>
</evidence>
<evidence type="ECO:0000256" key="6">
    <source>
        <dbReference type="ARBA" id="ARBA00023004"/>
    </source>
</evidence>
<evidence type="ECO:0000256" key="8">
    <source>
        <dbReference type="HAMAP-Rule" id="MF_00660"/>
    </source>
</evidence>
<sequence length="384" mass="43189">MNGSGSSFAKPGYEPGPPLWLLAELTYRCPLQCPYCSNPLDFARSHDELSTAEWIEVFRQAREMGAAQLGFSGGEPLVRQDLVELIEAARGLGYYTNLITSGIGLTEEKIASFAEAGLDHIQISFQAADEEVNNLLAGSKKAFAHKLEMARAVKKHGYPMVLNFVTHRHNIDNIDQIIRLCIELEADFVELATCQFYGWAELNRAGLLPSKEQLVRAERITNEWRDKLAAQNHPCKLIFVTPDYYEERPKACMNGWGNLFLDITPDGTALPCHSARQLPVEFPNVREHSIEHIWRHSFGFNKFRGYDWMPEPCRSCDEKERDFGGCRCQAFMLTGDATNADPVCSKSAHHGKILAAREQADHGALGLDQLQHRNEKTSKLILKV</sequence>
<evidence type="ECO:0000313" key="11">
    <source>
        <dbReference type="Proteomes" id="UP000025238"/>
    </source>
</evidence>
<comment type="pathway">
    <text evidence="8">Cofactor biosynthesis; pyrroloquinoline quinone biosynthesis.</text>
</comment>
<dbReference type="InterPro" id="IPR000385">
    <property type="entry name" value="MoaA_NifB_PqqE_Fe-S-bd_CS"/>
</dbReference>
<keyword evidence="5 8" id="KW-0560">Oxidoreductase</keyword>
<dbReference type="PATRIC" id="fig|316.97.peg.2316"/>
<comment type="similarity">
    <text evidence="8">Belongs to the radical SAM superfamily. PqqE family.</text>
</comment>
<dbReference type="HAMAP" id="MF_00660">
    <property type="entry name" value="PqqE"/>
    <property type="match status" value="1"/>
</dbReference>
<dbReference type="InterPro" id="IPR058240">
    <property type="entry name" value="rSAM_sf"/>
</dbReference>
<keyword evidence="2 8" id="KW-0949">S-adenosyl-L-methionine</keyword>